<dbReference type="PANTHER" id="PTHR47611">
    <property type="entry name" value="HAT DIMERISATION DOMAIN, C-TERMINAL"/>
    <property type="match status" value="1"/>
</dbReference>
<evidence type="ECO:0000256" key="6">
    <source>
        <dbReference type="ARBA" id="ARBA00023242"/>
    </source>
</evidence>
<evidence type="ECO:0000259" key="8">
    <source>
        <dbReference type="PROSITE" id="PS50808"/>
    </source>
</evidence>
<dbReference type="EMBL" id="GL732572">
    <property type="protein sequence ID" value="EFX75914.1"/>
    <property type="molecule type" value="Genomic_DNA"/>
</dbReference>
<dbReference type="AlphaFoldDB" id="E9GX70"/>
<accession>E9GX70</accession>
<dbReference type="Pfam" id="PF05699">
    <property type="entry name" value="Dimer_Tnp_hAT"/>
    <property type="match status" value="1"/>
</dbReference>
<dbReference type="InParanoid" id="E9GX70"/>
<dbReference type="Proteomes" id="UP000000305">
    <property type="component" value="Unassembled WGS sequence"/>
</dbReference>
<evidence type="ECO:0000313" key="9">
    <source>
        <dbReference type="EMBL" id="EFX75914.1"/>
    </source>
</evidence>
<keyword evidence="6" id="KW-0539">Nucleus</keyword>
<reference evidence="9 10" key="1">
    <citation type="journal article" date="2011" name="Science">
        <title>The ecoresponsive genome of Daphnia pulex.</title>
        <authorList>
            <person name="Colbourne J.K."/>
            <person name="Pfrender M.E."/>
            <person name="Gilbert D."/>
            <person name="Thomas W.K."/>
            <person name="Tucker A."/>
            <person name="Oakley T.H."/>
            <person name="Tokishita S."/>
            <person name="Aerts A."/>
            <person name="Arnold G.J."/>
            <person name="Basu M.K."/>
            <person name="Bauer D.J."/>
            <person name="Caceres C.E."/>
            <person name="Carmel L."/>
            <person name="Casola C."/>
            <person name="Choi J.H."/>
            <person name="Detter J.C."/>
            <person name="Dong Q."/>
            <person name="Dusheyko S."/>
            <person name="Eads B.D."/>
            <person name="Frohlich T."/>
            <person name="Geiler-Samerotte K.A."/>
            <person name="Gerlach D."/>
            <person name="Hatcher P."/>
            <person name="Jogdeo S."/>
            <person name="Krijgsveld J."/>
            <person name="Kriventseva E.V."/>
            <person name="Kultz D."/>
            <person name="Laforsch C."/>
            <person name="Lindquist E."/>
            <person name="Lopez J."/>
            <person name="Manak J.R."/>
            <person name="Muller J."/>
            <person name="Pangilinan J."/>
            <person name="Patwardhan R.P."/>
            <person name="Pitluck S."/>
            <person name="Pritham E.J."/>
            <person name="Rechtsteiner A."/>
            <person name="Rho M."/>
            <person name="Rogozin I.B."/>
            <person name="Sakarya O."/>
            <person name="Salamov A."/>
            <person name="Schaack S."/>
            <person name="Shapiro H."/>
            <person name="Shiga Y."/>
            <person name="Skalitzky C."/>
            <person name="Smith Z."/>
            <person name="Souvorov A."/>
            <person name="Sung W."/>
            <person name="Tang Z."/>
            <person name="Tsuchiya D."/>
            <person name="Tu H."/>
            <person name="Vos H."/>
            <person name="Wang M."/>
            <person name="Wolf Y.I."/>
            <person name="Yamagata H."/>
            <person name="Yamada T."/>
            <person name="Ye Y."/>
            <person name="Shaw J.R."/>
            <person name="Andrews J."/>
            <person name="Crease T.J."/>
            <person name="Tang H."/>
            <person name="Lucas S.M."/>
            <person name="Robertson H.M."/>
            <person name="Bork P."/>
            <person name="Koonin E.V."/>
            <person name="Zdobnov E.M."/>
            <person name="Grigoriev I.V."/>
            <person name="Lynch M."/>
            <person name="Boore J.L."/>
        </authorList>
    </citation>
    <scope>NUCLEOTIDE SEQUENCE [LARGE SCALE GENOMIC DNA]</scope>
</reference>
<dbReference type="InterPro" id="IPR003656">
    <property type="entry name" value="Znf_BED"/>
</dbReference>
<evidence type="ECO:0000313" key="10">
    <source>
        <dbReference type="Proteomes" id="UP000000305"/>
    </source>
</evidence>
<dbReference type="SMART" id="SM00614">
    <property type="entry name" value="ZnF_BED"/>
    <property type="match status" value="1"/>
</dbReference>
<dbReference type="SUPFAM" id="SSF53098">
    <property type="entry name" value="Ribonuclease H-like"/>
    <property type="match status" value="1"/>
</dbReference>
<keyword evidence="10" id="KW-1185">Reference proteome</keyword>
<dbReference type="OrthoDB" id="117690at2759"/>
<evidence type="ECO:0000256" key="4">
    <source>
        <dbReference type="ARBA" id="ARBA00022833"/>
    </source>
</evidence>
<evidence type="ECO:0000256" key="2">
    <source>
        <dbReference type="ARBA" id="ARBA00022723"/>
    </source>
</evidence>
<dbReference type="GO" id="GO:0003677">
    <property type="term" value="F:DNA binding"/>
    <property type="evidence" value="ECO:0007669"/>
    <property type="project" value="UniProtKB-KW"/>
</dbReference>
<dbReference type="SUPFAM" id="SSF57667">
    <property type="entry name" value="beta-beta-alpha zinc fingers"/>
    <property type="match status" value="1"/>
</dbReference>
<protein>
    <recommendedName>
        <fullName evidence="8">BED-type domain-containing protein</fullName>
    </recommendedName>
</protein>
<name>E9GX70_DAPPU</name>
<keyword evidence="5" id="KW-0238">DNA-binding</keyword>
<dbReference type="eggNOG" id="KOG1121">
    <property type="taxonomic scope" value="Eukaryota"/>
</dbReference>
<dbReference type="PANTHER" id="PTHR47611:SF3">
    <property type="entry name" value="HAT C-TERMINAL DIMERISATION DOMAIN-CONTAINING PROTEIN"/>
    <property type="match status" value="1"/>
</dbReference>
<evidence type="ECO:0000256" key="1">
    <source>
        <dbReference type="ARBA" id="ARBA00004123"/>
    </source>
</evidence>
<keyword evidence="2" id="KW-0479">Metal-binding</keyword>
<evidence type="ECO:0000256" key="5">
    <source>
        <dbReference type="ARBA" id="ARBA00023125"/>
    </source>
</evidence>
<gene>
    <name evidence="9" type="ORF">DAPPUDRAFT_107470</name>
</gene>
<dbReference type="Pfam" id="PF02892">
    <property type="entry name" value="zf-BED"/>
    <property type="match status" value="1"/>
</dbReference>
<dbReference type="InterPro" id="IPR036236">
    <property type="entry name" value="Znf_C2H2_sf"/>
</dbReference>
<dbReference type="HOGENOM" id="CLU_700701_0_0_1"/>
<organism evidence="9 10">
    <name type="scientific">Daphnia pulex</name>
    <name type="common">Water flea</name>
    <dbReference type="NCBI Taxonomy" id="6669"/>
    <lineage>
        <taxon>Eukaryota</taxon>
        <taxon>Metazoa</taxon>
        <taxon>Ecdysozoa</taxon>
        <taxon>Arthropoda</taxon>
        <taxon>Crustacea</taxon>
        <taxon>Branchiopoda</taxon>
        <taxon>Diplostraca</taxon>
        <taxon>Cladocera</taxon>
        <taxon>Anomopoda</taxon>
        <taxon>Daphniidae</taxon>
        <taxon>Daphnia</taxon>
    </lineage>
</organism>
<evidence type="ECO:0000256" key="3">
    <source>
        <dbReference type="ARBA" id="ARBA00022771"/>
    </source>
</evidence>
<evidence type="ECO:0000256" key="7">
    <source>
        <dbReference type="PROSITE-ProRule" id="PRU00027"/>
    </source>
</evidence>
<keyword evidence="3 7" id="KW-0863">Zinc-finger</keyword>
<dbReference type="InterPro" id="IPR012337">
    <property type="entry name" value="RNaseH-like_sf"/>
</dbReference>
<proteinExistence type="predicted"/>
<dbReference type="GO" id="GO:0046983">
    <property type="term" value="F:protein dimerization activity"/>
    <property type="evidence" value="ECO:0007669"/>
    <property type="project" value="InterPro"/>
</dbReference>
<dbReference type="KEGG" id="dpx:DAPPUDRAFT_107470"/>
<dbReference type="PROSITE" id="PS50808">
    <property type="entry name" value="ZF_BED"/>
    <property type="match status" value="1"/>
</dbReference>
<feature type="domain" description="BED-type" evidence="8">
    <location>
        <begin position="58"/>
        <end position="102"/>
    </location>
</feature>
<dbReference type="PhylomeDB" id="E9GX70"/>
<dbReference type="InterPro" id="IPR008906">
    <property type="entry name" value="HATC_C_dom"/>
</dbReference>
<sequence length="394" mass="44527">MASVSSGGSLPDDNLSNDSIDFVLQDVQIQTENDADDFRSLMDEIGIVEGDHDEPNENLKSKVWHYFTTDGTSRSKATCNLCEKLIDRSGGSTTNMIRHLRNIIYYSNQLMKAAAFGNLTSSDYPVSAAIASAMRASMISRKFDHHQFSRVLQMCTILDPRFKTHTFTNAITINEAKHALYEAAANVHPEEEETVAYEVTGSLFDDLDRAVCISKVTAHAQTASRNEVDNYLSETALGHQLDPLEWWKERRDRYPRLVVLVRRYLCIIMNSVPCERIFSKMGLVVTDRRTNLTAEKASLVGVVASNLKHLERAYSTRVGRVGELSKSLIEERILRERAVQPAVMRARRRLQMRGREGESLRPTSAEPRSLLMISRTKKGVMGSKMRWNSIATYE</sequence>
<keyword evidence="4" id="KW-0862">Zinc</keyword>
<comment type="subcellular location">
    <subcellularLocation>
        <location evidence="1">Nucleus</location>
    </subcellularLocation>
</comment>
<dbReference type="GO" id="GO:0008270">
    <property type="term" value="F:zinc ion binding"/>
    <property type="evidence" value="ECO:0007669"/>
    <property type="project" value="UniProtKB-KW"/>
</dbReference>
<dbReference type="GO" id="GO:0005634">
    <property type="term" value="C:nucleus"/>
    <property type="evidence" value="ECO:0007669"/>
    <property type="project" value="UniProtKB-SubCell"/>
</dbReference>